<dbReference type="PROSITE" id="PS50994">
    <property type="entry name" value="INTEGRASE"/>
    <property type="match status" value="1"/>
</dbReference>
<keyword evidence="3" id="KW-1185">Reference proteome</keyword>
<evidence type="ECO:0000313" key="3">
    <source>
        <dbReference type="Proteomes" id="UP000325315"/>
    </source>
</evidence>
<dbReference type="InterPro" id="IPR056924">
    <property type="entry name" value="SH3_Tf2-1"/>
</dbReference>
<dbReference type="PANTHER" id="PTHR46148:SF44">
    <property type="entry name" value="GAG-POL POLYPROTEIN"/>
    <property type="match status" value="1"/>
</dbReference>
<reference evidence="2" key="1">
    <citation type="submission" date="2019-08" db="EMBL/GenBank/DDBJ databases">
        <authorList>
            <person name="Liu F."/>
        </authorList>
    </citation>
    <scope>NUCLEOTIDE SEQUENCE [LARGE SCALE GENOMIC DNA]</scope>
    <source>
        <strain evidence="2">PA1801</strain>
        <tissue evidence="2">Leaf</tissue>
    </source>
</reference>
<dbReference type="Pfam" id="PF17921">
    <property type="entry name" value="Integrase_H2C2"/>
    <property type="match status" value="1"/>
</dbReference>
<dbReference type="InterPro" id="IPR041588">
    <property type="entry name" value="Integrase_H2C2"/>
</dbReference>
<dbReference type="GO" id="GO:0003676">
    <property type="term" value="F:nucleic acid binding"/>
    <property type="evidence" value="ECO:0007669"/>
    <property type="project" value="InterPro"/>
</dbReference>
<dbReference type="OrthoDB" id="1738613at2759"/>
<dbReference type="InterPro" id="IPR036397">
    <property type="entry name" value="RNaseH_sf"/>
</dbReference>
<dbReference type="InterPro" id="IPR001584">
    <property type="entry name" value="Integrase_cat-core"/>
</dbReference>
<protein>
    <submittedName>
        <fullName evidence="2">Reverse transcriptase</fullName>
    </submittedName>
</protein>
<dbReference type="SUPFAM" id="SSF53098">
    <property type="entry name" value="Ribonuclease H-like"/>
    <property type="match status" value="1"/>
</dbReference>
<proteinExistence type="predicted"/>
<dbReference type="PANTHER" id="PTHR46148">
    <property type="entry name" value="CHROMO DOMAIN-CONTAINING PROTEIN"/>
    <property type="match status" value="1"/>
</dbReference>
<accession>A0A5B6VU26</accession>
<dbReference type="Pfam" id="PF24626">
    <property type="entry name" value="SH3_Tf2-1"/>
    <property type="match status" value="1"/>
</dbReference>
<feature type="domain" description="Integrase catalytic" evidence="1">
    <location>
        <begin position="80"/>
        <end position="245"/>
    </location>
</feature>
<dbReference type="GO" id="GO:0003964">
    <property type="term" value="F:RNA-directed DNA polymerase activity"/>
    <property type="evidence" value="ECO:0007669"/>
    <property type="project" value="UniProtKB-KW"/>
</dbReference>
<dbReference type="Gene3D" id="1.10.340.70">
    <property type="match status" value="1"/>
</dbReference>
<dbReference type="AlphaFoldDB" id="A0A5B6VU26"/>
<name>A0A5B6VU26_9ROSI</name>
<sequence>MTVNYKPKKAQCELGVESDSWINSDGCLMFRDRICVPRNDELIQRILREAHSGCLSVHPGSTKLYNDLKQRYRWSCLLQPIMAPKWKWDRITMDFVMGLPLTPSKKDVVWVVVDRLTKSAHFIPLRVDYSLGNLANLYVSEILRLHEVPLSIISVRGSRFTSRFWKKLREALGTKLRFSTDFHPQADGQLERLIQVLEDMLRCCVLKFQEMKDKVKVIRVCLKAASKRQKSYLDLKRKEIEYQVGDRVFLKVSPWRKVLRFGRKGKLSPHFIVPYVITEWVGPVAYRLALPSELEKIQDVFHVSMFRRYRSDPSHVITLIEVEIQPSMTYGEEPIKILAREVKQLRIKSIALVNVLWQRHGLEEATWELEEIMRNQYPNLFACKIITA</sequence>
<dbReference type="Proteomes" id="UP000325315">
    <property type="component" value="Unassembled WGS sequence"/>
</dbReference>
<evidence type="ECO:0000313" key="2">
    <source>
        <dbReference type="EMBL" id="KAA3472969.1"/>
    </source>
</evidence>
<dbReference type="EMBL" id="SMMG02000005">
    <property type="protein sequence ID" value="KAA3472969.1"/>
    <property type="molecule type" value="Genomic_DNA"/>
</dbReference>
<comment type="caution">
    <text evidence="2">The sequence shown here is derived from an EMBL/GenBank/DDBJ whole genome shotgun (WGS) entry which is preliminary data.</text>
</comment>
<dbReference type="GO" id="GO:0015074">
    <property type="term" value="P:DNA integration"/>
    <property type="evidence" value="ECO:0007669"/>
    <property type="project" value="InterPro"/>
</dbReference>
<dbReference type="Gene3D" id="3.30.420.10">
    <property type="entry name" value="Ribonuclease H-like superfamily/Ribonuclease H"/>
    <property type="match status" value="1"/>
</dbReference>
<keyword evidence="2" id="KW-0695">RNA-directed DNA polymerase</keyword>
<evidence type="ECO:0000259" key="1">
    <source>
        <dbReference type="PROSITE" id="PS50994"/>
    </source>
</evidence>
<keyword evidence="2" id="KW-0808">Transferase</keyword>
<gene>
    <name evidence="2" type="ORF">EPI10_023386</name>
</gene>
<dbReference type="InterPro" id="IPR012337">
    <property type="entry name" value="RNaseH-like_sf"/>
</dbReference>
<keyword evidence="2" id="KW-0548">Nucleotidyltransferase</keyword>
<organism evidence="2 3">
    <name type="scientific">Gossypium australe</name>
    <dbReference type="NCBI Taxonomy" id="47621"/>
    <lineage>
        <taxon>Eukaryota</taxon>
        <taxon>Viridiplantae</taxon>
        <taxon>Streptophyta</taxon>
        <taxon>Embryophyta</taxon>
        <taxon>Tracheophyta</taxon>
        <taxon>Spermatophyta</taxon>
        <taxon>Magnoliopsida</taxon>
        <taxon>eudicotyledons</taxon>
        <taxon>Gunneridae</taxon>
        <taxon>Pentapetalae</taxon>
        <taxon>rosids</taxon>
        <taxon>malvids</taxon>
        <taxon>Malvales</taxon>
        <taxon>Malvaceae</taxon>
        <taxon>Malvoideae</taxon>
        <taxon>Gossypium</taxon>
    </lineage>
</organism>